<evidence type="ECO:0000313" key="3">
    <source>
        <dbReference type="EMBL" id="GAA0158397.1"/>
    </source>
</evidence>
<sequence length="140" mass="16104">MHLHSENLWIKKITPPYLRTYSSIAPCQAPLGEAPLGMRHVFRKHPTHKSSAGGDVILRGFASALVAAIYCYIRITRKKPASETTPWKAHHHHQWPYHTSGNFPPYPRSPPVTSSHQRHRRPRVVAVTLRLYLHRKRNPS</sequence>
<dbReference type="AlphaFoldDB" id="A0AAV3Q859"/>
<comment type="caution">
    <text evidence="3">The sequence shown here is derived from an EMBL/GenBank/DDBJ whole genome shotgun (WGS) entry which is preliminary data.</text>
</comment>
<evidence type="ECO:0000256" key="1">
    <source>
        <dbReference type="SAM" id="MobiDB-lite"/>
    </source>
</evidence>
<protein>
    <submittedName>
        <fullName evidence="3">Uncharacterized protein</fullName>
    </submittedName>
</protein>
<name>A0AAV3Q859_LITER</name>
<keyword evidence="2" id="KW-0812">Transmembrane</keyword>
<evidence type="ECO:0000256" key="2">
    <source>
        <dbReference type="SAM" id="Phobius"/>
    </source>
</evidence>
<gene>
    <name evidence="3" type="ORF">LIER_38637</name>
</gene>
<accession>A0AAV3Q859</accession>
<evidence type="ECO:0000313" key="4">
    <source>
        <dbReference type="Proteomes" id="UP001454036"/>
    </source>
</evidence>
<keyword evidence="2" id="KW-0472">Membrane</keyword>
<dbReference type="PANTHER" id="PTHR34558">
    <property type="entry name" value="EXPRESSED PROTEIN"/>
    <property type="match status" value="1"/>
</dbReference>
<keyword evidence="2" id="KW-1133">Transmembrane helix</keyword>
<keyword evidence="4" id="KW-1185">Reference proteome</keyword>
<reference evidence="3 4" key="1">
    <citation type="submission" date="2024-01" db="EMBL/GenBank/DDBJ databases">
        <title>The complete chloroplast genome sequence of Lithospermum erythrorhizon: insights into the phylogenetic relationship among Boraginaceae species and the maternal lineages of purple gromwells.</title>
        <authorList>
            <person name="Okada T."/>
            <person name="Watanabe K."/>
        </authorList>
    </citation>
    <scope>NUCLEOTIDE SEQUENCE [LARGE SCALE GENOMIC DNA]</scope>
</reference>
<dbReference type="EMBL" id="BAABME010019807">
    <property type="protein sequence ID" value="GAA0158397.1"/>
    <property type="molecule type" value="Genomic_DNA"/>
</dbReference>
<dbReference type="Proteomes" id="UP001454036">
    <property type="component" value="Unassembled WGS sequence"/>
</dbReference>
<dbReference type="PANTHER" id="PTHR34558:SF9">
    <property type="entry name" value="F3L24.15 PROTEIN"/>
    <property type="match status" value="1"/>
</dbReference>
<feature type="transmembrane region" description="Helical" evidence="2">
    <location>
        <begin position="56"/>
        <end position="73"/>
    </location>
</feature>
<proteinExistence type="predicted"/>
<organism evidence="3 4">
    <name type="scientific">Lithospermum erythrorhizon</name>
    <name type="common">Purple gromwell</name>
    <name type="synonym">Lithospermum officinale var. erythrorhizon</name>
    <dbReference type="NCBI Taxonomy" id="34254"/>
    <lineage>
        <taxon>Eukaryota</taxon>
        <taxon>Viridiplantae</taxon>
        <taxon>Streptophyta</taxon>
        <taxon>Embryophyta</taxon>
        <taxon>Tracheophyta</taxon>
        <taxon>Spermatophyta</taxon>
        <taxon>Magnoliopsida</taxon>
        <taxon>eudicotyledons</taxon>
        <taxon>Gunneridae</taxon>
        <taxon>Pentapetalae</taxon>
        <taxon>asterids</taxon>
        <taxon>lamiids</taxon>
        <taxon>Boraginales</taxon>
        <taxon>Boraginaceae</taxon>
        <taxon>Boraginoideae</taxon>
        <taxon>Lithospermeae</taxon>
        <taxon>Lithospermum</taxon>
    </lineage>
</organism>
<feature type="region of interest" description="Disordered" evidence="1">
    <location>
        <begin position="99"/>
        <end position="121"/>
    </location>
</feature>